<dbReference type="SMART" id="SM00233">
    <property type="entry name" value="PH"/>
    <property type="match status" value="1"/>
</dbReference>
<dbReference type="RefSeq" id="XP_014159828.1">
    <property type="nucleotide sequence ID" value="XM_014304353.1"/>
</dbReference>
<keyword evidence="3" id="KW-1185">Reference proteome</keyword>
<proteinExistence type="predicted"/>
<evidence type="ECO:0000313" key="3">
    <source>
        <dbReference type="Proteomes" id="UP000054560"/>
    </source>
</evidence>
<dbReference type="PROSITE" id="PS50003">
    <property type="entry name" value="PH_DOMAIN"/>
    <property type="match status" value="1"/>
</dbReference>
<sequence>MALYTADYNLLRKLSVVSNDTLSVSDRGSTTAPSLISESSCLSQVCKVHSGYMIMYKVSSNLLRQWRRKPIWVSLTQGKKLVLSKRGTNGKYKGTPKIFDLSDYNKCEFVGESQELITIYNTNRYRSIDSILLVAPGVEEAQEWVDLINYNIGVECPEDSVRNATDDAEGVRIPDIRVAVCF</sequence>
<dbReference type="Proteomes" id="UP000054560">
    <property type="component" value="Unassembled WGS sequence"/>
</dbReference>
<dbReference type="SUPFAM" id="SSF50729">
    <property type="entry name" value="PH domain-like"/>
    <property type="match status" value="1"/>
</dbReference>
<name>A0A0L0GAK8_9EUKA</name>
<gene>
    <name evidence="2" type="ORF">SARC_01918</name>
</gene>
<dbReference type="AlphaFoldDB" id="A0A0L0GAK8"/>
<protein>
    <recommendedName>
        <fullName evidence="1">PH domain-containing protein</fullName>
    </recommendedName>
</protein>
<dbReference type="CDD" id="cd00821">
    <property type="entry name" value="PH"/>
    <property type="match status" value="1"/>
</dbReference>
<reference evidence="2 3" key="1">
    <citation type="submission" date="2011-02" db="EMBL/GenBank/DDBJ databases">
        <title>The Genome Sequence of Sphaeroforma arctica JP610.</title>
        <authorList>
            <consortium name="The Broad Institute Genome Sequencing Platform"/>
            <person name="Russ C."/>
            <person name="Cuomo C."/>
            <person name="Young S.K."/>
            <person name="Zeng Q."/>
            <person name="Gargeya S."/>
            <person name="Alvarado L."/>
            <person name="Berlin A."/>
            <person name="Chapman S.B."/>
            <person name="Chen Z."/>
            <person name="Freedman E."/>
            <person name="Gellesch M."/>
            <person name="Goldberg J."/>
            <person name="Griggs A."/>
            <person name="Gujja S."/>
            <person name="Heilman E."/>
            <person name="Heiman D."/>
            <person name="Howarth C."/>
            <person name="Mehta T."/>
            <person name="Neiman D."/>
            <person name="Pearson M."/>
            <person name="Roberts A."/>
            <person name="Saif S."/>
            <person name="Shea T."/>
            <person name="Shenoy N."/>
            <person name="Sisk P."/>
            <person name="Stolte C."/>
            <person name="Sykes S."/>
            <person name="White J."/>
            <person name="Yandava C."/>
            <person name="Burger G."/>
            <person name="Gray M.W."/>
            <person name="Holland P.W.H."/>
            <person name="King N."/>
            <person name="Lang F.B.F."/>
            <person name="Roger A.J."/>
            <person name="Ruiz-Trillo I."/>
            <person name="Haas B."/>
            <person name="Nusbaum C."/>
            <person name="Birren B."/>
        </authorList>
    </citation>
    <scope>NUCLEOTIDE SEQUENCE [LARGE SCALE GENOMIC DNA]</scope>
    <source>
        <strain evidence="2 3">JP610</strain>
    </source>
</reference>
<feature type="domain" description="PH" evidence="1">
    <location>
        <begin position="46"/>
        <end position="153"/>
    </location>
</feature>
<dbReference type="InterPro" id="IPR001849">
    <property type="entry name" value="PH_domain"/>
</dbReference>
<dbReference type="GeneID" id="25902422"/>
<evidence type="ECO:0000313" key="2">
    <source>
        <dbReference type="EMBL" id="KNC85926.1"/>
    </source>
</evidence>
<dbReference type="EMBL" id="KQ241677">
    <property type="protein sequence ID" value="KNC85926.1"/>
    <property type="molecule type" value="Genomic_DNA"/>
</dbReference>
<accession>A0A0L0GAK8</accession>
<organism evidence="2 3">
    <name type="scientific">Sphaeroforma arctica JP610</name>
    <dbReference type="NCBI Taxonomy" id="667725"/>
    <lineage>
        <taxon>Eukaryota</taxon>
        <taxon>Ichthyosporea</taxon>
        <taxon>Ichthyophonida</taxon>
        <taxon>Sphaeroforma</taxon>
    </lineage>
</organism>
<evidence type="ECO:0000259" key="1">
    <source>
        <dbReference type="PROSITE" id="PS50003"/>
    </source>
</evidence>